<gene>
    <name evidence="3" type="ORF">CAMPLR22A2D_LOCUS4138</name>
</gene>
<evidence type="ECO:0000259" key="2">
    <source>
        <dbReference type="Pfam" id="PF03101"/>
    </source>
</evidence>
<feature type="compositionally biased region" description="Polar residues" evidence="1">
    <location>
        <begin position="33"/>
        <end position="44"/>
    </location>
</feature>
<proteinExistence type="predicted"/>
<dbReference type="AlphaFoldDB" id="A0A7H4LLN2"/>
<feature type="domain" description="FAR1" evidence="2">
    <location>
        <begin position="145"/>
        <end position="182"/>
    </location>
</feature>
<feature type="region of interest" description="Disordered" evidence="1">
    <location>
        <begin position="182"/>
        <end position="214"/>
    </location>
</feature>
<dbReference type="Pfam" id="PF03101">
    <property type="entry name" value="FAR1"/>
    <property type="match status" value="1"/>
</dbReference>
<organism evidence="3 4">
    <name type="scientific">Triticum aestivum</name>
    <name type="common">Wheat</name>
    <dbReference type="NCBI Taxonomy" id="4565"/>
    <lineage>
        <taxon>Eukaryota</taxon>
        <taxon>Viridiplantae</taxon>
        <taxon>Streptophyta</taxon>
        <taxon>Embryophyta</taxon>
        <taxon>Tracheophyta</taxon>
        <taxon>Spermatophyta</taxon>
        <taxon>Magnoliopsida</taxon>
        <taxon>Liliopsida</taxon>
        <taxon>Poales</taxon>
        <taxon>Poaceae</taxon>
        <taxon>BOP clade</taxon>
        <taxon>Pooideae</taxon>
        <taxon>Triticodae</taxon>
        <taxon>Triticeae</taxon>
        <taxon>Triticinae</taxon>
        <taxon>Triticum</taxon>
    </lineage>
</organism>
<evidence type="ECO:0000256" key="1">
    <source>
        <dbReference type="SAM" id="MobiDB-lite"/>
    </source>
</evidence>
<dbReference type="InterPro" id="IPR004330">
    <property type="entry name" value="FAR1_DNA_bnd_dom"/>
</dbReference>
<protein>
    <recommendedName>
        <fullName evidence="2">FAR1 domain-containing protein</fullName>
    </recommendedName>
</protein>
<dbReference type="PANTHER" id="PTHR46328">
    <property type="entry name" value="FAR-RED IMPAIRED RESPONSIVE (FAR1) FAMILY PROTEIN-RELATED"/>
    <property type="match status" value="1"/>
</dbReference>
<reference evidence="3 4" key="1">
    <citation type="submission" date="2018-05" db="EMBL/GenBank/DDBJ databases">
        <authorList>
            <person name="Thind KAUR A."/>
        </authorList>
    </citation>
    <scope>NUCLEOTIDE SEQUENCE [LARGE SCALE GENOMIC DNA]</scope>
</reference>
<dbReference type="Proteomes" id="UP000280104">
    <property type="component" value="Chromosome II"/>
</dbReference>
<name>A0A7H4LLN2_WHEAT</name>
<evidence type="ECO:0000313" key="4">
    <source>
        <dbReference type="Proteomes" id="UP000280104"/>
    </source>
</evidence>
<feature type="region of interest" description="Disordered" evidence="1">
    <location>
        <begin position="1"/>
        <end position="44"/>
    </location>
</feature>
<dbReference type="EMBL" id="LS480641">
    <property type="protein sequence ID" value="SPT19520.1"/>
    <property type="molecule type" value="Genomic_DNA"/>
</dbReference>
<evidence type="ECO:0000313" key="3">
    <source>
        <dbReference type="EMBL" id="SPT19520.1"/>
    </source>
</evidence>
<sequence length="214" mass="23754">MDVWQQPEKGKRMLDLNELPPDLNELPHDMDEQQPSIPQGNWTENGRSVYYMQTSRGPNPMGHDNVAGQSSTRGAPVVVSLQSESHTLDDMGTAANFPGPTRTALGAGSVNIVVQGEEGEDEDGSQPMEPYVGMRFDTLQIDKDHYNSYALRMGFFVKMNTSRRTARTNVLVKQQFCCNKYKKPKADDGGAEAPPVLDPIPDPKPIDNDEEMED</sequence>
<dbReference type="PANTHER" id="PTHR46328:SF30">
    <property type="entry name" value="OS04G0641500 PROTEIN"/>
    <property type="match status" value="1"/>
</dbReference>
<accession>A0A7H4LLN2</accession>